<dbReference type="Proteomes" id="UP001212997">
    <property type="component" value="Unassembled WGS sequence"/>
</dbReference>
<gene>
    <name evidence="3" type="ORF">NLI96_g5763</name>
</gene>
<evidence type="ECO:0000313" key="4">
    <source>
        <dbReference type="Proteomes" id="UP001212997"/>
    </source>
</evidence>
<keyword evidence="2" id="KW-1133">Transmembrane helix</keyword>
<feature type="compositionally biased region" description="Basic and acidic residues" evidence="1">
    <location>
        <begin position="1"/>
        <end position="14"/>
    </location>
</feature>
<proteinExistence type="predicted"/>
<protein>
    <submittedName>
        <fullName evidence="3">Uncharacterized protein</fullName>
    </submittedName>
</protein>
<evidence type="ECO:0000313" key="3">
    <source>
        <dbReference type="EMBL" id="KAJ3484262.1"/>
    </source>
</evidence>
<keyword evidence="2" id="KW-0812">Transmembrane</keyword>
<feature type="compositionally biased region" description="Low complexity" evidence="1">
    <location>
        <begin position="22"/>
        <end position="35"/>
    </location>
</feature>
<dbReference type="EMBL" id="JANAWD010000196">
    <property type="protein sequence ID" value="KAJ3484262.1"/>
    <property type="molecule type" value="Genomic_DNA"/>
</dbReference>
<keyword evidence="4" id="KW-1185">Reference proteome</keyword>
<feature type="transmembrane region" description="Helical" evidence="2">
    <location>
        <begin position="50"/>
        <end position="75"/>
    </location>
</feature>
<evidence type="ECO:0000256" key="1">
    <source>
        <dbReference type="SAM" id="MobiDB-lite"/>
    </source>
</evidence>
<dbReference type="AlphaFoldDB" id="A0AAD5V4J5"/>
<sequence>MFIEDRLGPRERRCQPRTGINSTLKGSKSGTTTSLAPPSPPRFSGPTGRLSGLVTVFLLWLAFLLLSGSLSYLWLSGDPSWASGFPLSSSSVLFFFGCWLSGNSATLLSRLWFYLGSWYTWLSTSGRL</sequence>
<accession>A0AAD5V4J5</accession>
<comment type="caution">
    <text evidence="3">The sequence shown here is derived from an EMBL/GenBank/DDBJ whole genome shotgun (WGS) entry which is preliminary data.</text>
</comment>
<organism evidence="3 4">
    <name type="scientific">Meripilus lineatus</name>
    <dbReference type="NCBI Taxonomy" id="2056292"/>
    <lineage>
        <taxon>Eukaryota</taxon>
        <taxon>Fungi</taxon>
        <taxon>Dikarya</taxon>
        <taxon>Basidiomycota</taxon>
        <taxon>Agaricomycotina</taxon>
        <taxon>Agaricomycetes</taxon>
        <taxon>Polyporales</taxon>
        <taxon>Meripilaceae</taxon>
        <taxon>Meripilus</taxon>
    </lineage>
</organism>
<keyword evidence="2" id="KW-0472">Membrane</keyword>
<feature type="region of interest" description="Disordered" evidence="1">
    <location>
        <begin position="1"/>
        <end position="43"/>
    </location>
</feature>
<reference evidence="3" key="1">
    <citation type="submission" date="2022-07" db="EMBL/GenBank/DDBJ databases">
        <title>Genome Sequence of Physisporinus lineatus.</title>
        <authorList>
            <person name="Buettner E."/>
        </authorList>
    </citation>
    <scope>NUCLEOTIDE SEQUENCE</scope>
    <source>
        <strain evidence="3">VT162</strain>
    </source>
</reference>
<evidence type="ECO:0000256" key="2">
    <source>
        <dbReference type="SAM" id="Phobius"/>
    </source>
</evidence>
<name>A0AAD5V4J5_9APHY</name>